<dbReference type="AlphaFoldDB" id="A0A3S5ASX5"/>
<dbReference type="PROSITE" id="PS50062">
    <property type="entry name" value="BCL2_FAMILY"/>
    <property type="match status" value="1"/>
</dbReference>
<keyword evidence="5" id="KW-1185">Reference proteome</keyword>
<protein>
    <recommendedName>
        <fullName evidence="3">Bcl-2 Bcl-2 homology region 1-3 domain-containing protein</fullName>
    </recommendedName>
</protein>
<dbReference type="SMART" id="SM00337">
    <property type="entry name" value="BCL"/>
    <property type="match status" value="1"/>
</dbReference>
<sequence length="163" mass="18642">MQRSGTSQNSLDLFTEQSCNLIRGFASTRLDIDNKSPRRQDLEKPHKSELLTAIVRLVQEFSRRYQERFDPKSLAETIHINPENFSIKEFVEFYEGVLTNLFSDINWGHIVGMLAFFHLLIDQLAALKLASEVDTLTSVTSSFVNTHLRDWITTHGGWVSTPA</sequence>
<dbReference type="PANTHER" id="PTHR11256:SF50">
    <property type="entry name" value="APOPTOSIS REGULATOR CED-9"/>
    <property type="match status" value="1"/>
</dbReference>
<keyword evidence="2" id="KW-0053">Apoptosis</keyword>
<dbReference type="EMBL" id="CAAALY010088407">
    <property type="protein sequence ID" value="VEL27603.1"/>
    <property type="molecule type" value="Genomic_DNA"/>
</dbReference>
<dbReference type="GO" id="GO:0051400">
    <property type="term" value="F:BH domain binding"/>
    <property type="evidence" value="ECO:0007669"/>
    <property type="project" value="TreeGrafter"/>
</dbReference>
<dbReference type="OrthoDB" id="6021377at2759"/>
<dbReference type="Pfam" id="PF00452">
    <property type="entry name" value="Bcl-2"/>
    <property type="match status" value="1"/>
</dbReference>
<evidence type="ECO:0000256" key="1">
    <source>
        <dbReference type="ARBA" id="ARBA00009458"/>
    </source>
</evidence>
<accession>A0A3S5ASX5</accession>
<evidence type="ECO:0000256" key="2">
    <source>
        <dbReference type="ARBA" id="ARBA00022703"/>
    </source>
</evidence>
<name>A0A3S5ASX5_9PLAT</name>
<dbReference type="PANTHER" id="PTHR11256">
    <property type="entry name" value="BCL-2 RELATED"/>
    <property type="match status" value="1"/>
</dbReference>
<dbReference type="GO" id="GO:0008630">
    <property type="term" value="P:intrinsic apoptotic signaling pathway in response to DNA damage"/>
    <property type="evidence" value="ECO:0007669"/>
    <property type="project" value="TreeGrafter"/>
</dbReference>
<dbReference type="Proteomes" id="UP000784294">
    <property type="component" value="Unassembled WGS sequence"/>
</dbReference>
<feature type="domain" description="Bcl-2 Bcl-2 homology region 1-3" evidence="3">
    <location>
        <begin position="54"/>
        <end position="158"/>
    </location>
</feature>
<gene>
    <name evidence="4" type="ORF">PXEA_LOCUS21043</name>
</gene>
<dbReference type="GO" id="GO:0001836">
    <property type="term" value="P:release of cytochrome c from mitochondria"/>
    <property type="evidence" value="ECO:0007669"/>
    <property type="project" value="TreeGrafter"/>
</dbReference>
<dbReference type="InterPro" id="IPR036834">
    <property type="entry name" value="Bcl-2-like_sf"/>
</dbReference>
<comment type="similarity">
    <text evidence="1">Belongs to the Bcl-2 family.</text>
</comment>
<dbReference type="Gene3D" id="1.10.437.10">
    <property type="entry name" value="Blc2-like"/>
    <property type="match status" value="1"/>
</dbReference>
<dbReference type="InterPro" id="IPR002475">
    <property type="entry name" value="Bcl2-like"/>
</dbReference>
<proteinExistence type="inferred from homology"/>
<dbReference type="GO" id="GO:0097192">
    <property type="term" value="P:extrinsic apoptotic signaling pathway in absence of ligand"/>
    <property type="evidence" value="ECO:0007669"/>
    <property type="project" value="TreeGrafter"/>
</dbReference>
<dbReference type="InterPro" id="IPR046371">
    <property type="entry name" value="Bcl-2_BH1-3"/>
</dbReference>
<organism evidence="4 5">
    <name type="scientific">Protopolystoma xenopodis</name>
    <dbReference type="NCBI Taxonomy" id="117903"/>
    <lineage>
        <taxon>Eukaryota</taxon>
        <taxon>Metazoa</taxon>
        <taxon>Spiralia</taxon>
        <taxon>Lophotrochozoa</taxon>
        <taxon>Platyhelminthes</taxon>
        <taxon>Monogenea</taxon>
        <taxon>Polyopisthocotylea</taxon>
        <taxon>Polystomatidea</taxon>
        <taxon>Polystomatidae</taxon>
        <taxon>Protopolystoma</taxon>
    </lineage>
</organism>
<reference evidence="4" key="1">
    <citation type="submission" date="2018-11" db="EMBL/GenBank/DDBJ databases">
        <authorList>
            <consortium name="Pathogen Informatics"/>
        </authorList>
    </citation>
    <scope>NUCLEOTIDE SEQUENCE</scope>
</reference>
<dbReference type="GO" id="GO:0042981">
    <property type="term" value="P:regulation of apoptotic process"/>
    <property type="evidence" value="ECO:0007669"/>
    <property type="project" value="InterPro"/>
</dbReference>
<comment type="caution">
    <text evidence="4">The sequence shown here is derived from an EMBL/GenBank/DDBJ whole genome shotgun (WGS) entry which is preliminary data.</text>
</comment>
<dbReference type="SUPFAM" id="SSF56854">
    <property type="entry name" value="Bcl-2 inhibitors of programmed cell death"/>
    <property type="match status" value="1"/>
</dbReference>
<evidence type="ECO:0000313" key="4">
    <source>
        <dbReference type="EMBL" id="VEL27603.1"/>
    </source>
</evidence>
<dbReference type="CDD" id="cd06845">
    <property type="entry name" value="Bcl-2_like"/>
    <property type="match status" value="1"/>
</dbReference>
<evidence type="ECO:0000259" key="3">
    <source>
        <dbReference type="SMART" id="SM00337"/>
    </source>
</evidence>
<evidence type="ECO:0000313" key="5">
    <source>
        <dbReference type="Proteomes" id="UP000784294"/>
    </source>
</evidence>
<dbReference type="GO" id="GO:0005741">
    <property type="term" value="C:mitochondrial outer membrane"/>
    <property type="evidence" value="ECO:0007669"/>
    <property type="project" value="TreeGrafter"/>
</dbReference>
<dbReference type="InterPro" id="IPR026298">
    <property type="entry name" value="Bcl-2_fam"/>
</dbReference>